<dbReference type="InterPro" id="IPR016036">
    <property type="entry name" value="Malonyl_transacylase_ACP-bd"/>
</dbReference>
<dbReference type="SMART" id="SM00827">
    <property type="entry name" value="PKS_AT"/>
    <property type="match status" value="1"/>
</dbReference>
<dbReference type="Gene3D" id="3.40.366.10">
    <property type="entry name" value="Malonyl-Coenzyme A Acyl Carrier Protein, domain 2"/>
    <property type="match status" value="1"/>
</dbReference>
<accession>A0A494UKY6</accession>
<dbReference type="PANTHER" id="PTHR43775">
    <property type="entry name" value="FATTY ACID SYNTHASE"/>
    <property type="match status" value="1"/>
</dbReference>
<gene>
    <name evidence="4" type="ORF">CNQ36_00260</name>
</gene>
<evidence type="ECO:0000256" key="2">
    <source>
        <dbReference type="ARBA" id="ARBA00022553"/>
    </source>
</evidence>
<evidence type="ECO:0000313" key="4">
    <source>
        <dbReference type="EMBL" id="AYL34007.1"/>
    </source>
</evidence>
<dbReference type="GeneID" id="93881201"/>
<dbReference type="Gene3D" id="3.30.70.250">
    <property type="entry name" value="Malonyl-CoA ACP transacylase, ACP-binding"/>
    <property type="match status" value="1"/>
</dbReference>
<dbReference type="Proteomes" id="UP000282170">
    <property type="component" value="Chromosome"/>
</dbReference>
<dbReference type="Pfam" id="PF00698">
    <property type="entry name" value="Acyl_transf_1"/>
    <property type="match status" value="1"/>
</dbReference>
<dbReference type="Gene3D" id="3.30.70.3290">
    <property type="match status" value="1"/>
</dbReference>
<reference evidence="4 5" key="1">
    <citation type="submission" date="2017-09" db="EMBL/GenBank/DDBJ databases">
        <authorList>
            <person name="Zhang H."/>
            <person name="Hu S."/>
            <person name="Xu J."/>
            <person name="He Z."/>
        </authorList>
    </citation>
    <scope>NUCLEOTIDE SEQUENCE [LARGE SCALE GENOMIC DNA]</scope>
    <source>
        <strain evidence="4 5">TXX3120</strain>
    </source>
</reference>
<keyword evidence="2" id="KW-0597">Phosphoprotein</keyword>
<dbReference type="SUPFAM" id="SSF52151">
    <property type="entry name" value="FabD/lysophospholipase-like"/>
    <property type="match status" value="1"/>
</dbReference>
<feature type="domain" description="Malonyl-CoA:ACP transacylase (MAT)" evidence="3">
    <location>
        <begin position="8"/>
        <end position="302"/>
    </location>
</feature>
<dbReference type="InterPro" id="IPR050091">
    <property type="entry name" value="PKS_NRPS_Biosynth_Enz"/>
</dbReference>
<protein>
    <recommendedName>
        <fullName evidence="3">Malonyl-CoA:ACP transacylase (MAT) domain-containing protein</fullName>
    </recommendedName>
</protein>
<dbReference type="PANTHER" id="PTHR43775:SF37">
    <property type="entry name" value="SI:DKEY-61P9.11"/>
    <property type="match status" value="1"/>
</dbReference>
<dbReference type="KEGG" id="sfug:CNQ36_00260"/>
<evidence type="ECO:0000256" key="1">
    <source>
        <dbReference type="ARBA" id="ARBA00022450"/>
    </source>
</evidence>
<dbReference type="GO" id="GO:0006633">
    <property type="term" value="P:fatty acid biosynthetic process"/>
    <property type="evidence" value="ECO:0007669"/>
    <property type="project" value="TreeGrafter"/>
</dbReference>
<proteinExistence type="predicted"/>
<keyword evidence="1" id="KW-0596">Phosphopantetheine</keyword>
<evidence type="ECO:0000259" key="3">
    <source>
        <dbReference type="SMART" id="SM00827"/>
    </source>
</evidence>
<dbReference type="SUPFAM" id="SSF55048">
    <property type="entry name" value="Probable ACP-binding domain of malonyl-CoA ACP transacylase"/>
    <property type="match status" value="1"/>
</dbReference>
<dbReference type="AlphaFoldDB" id="A0A494UKY6"/>
<name>A0A494UKY6_9ACTN</name>
<keyword evidence="5" id="KW-1185">Reference proteome</keyword>
<dbReference type="RefSeq" id="WP_121544426.1">
    <property type="nucleotide sequence ID" value="NZ_CP023407.1"/>
</dbReference>
<dbReference type="InterPro" id="IPR016035">
    <property type="entry name" value="Acyl_Trfase/lysoPLipase"/>
</dbReference>
<sequence>MTKATVFMYSGQGSQYFHMTRELYERHPRYRLWLDHCDDIALPVLGKSVVETIFDEGRAKSDPFDSLADSNAALLCVEYSLTRVVQEMGYRPDVLVGYSLGEITAAVVAEVLPLELGISFAVEFARTLVDRTPPSAMLAVLATEELLHGHAGLFTDCRVTGRNFDGNVVVSGRVGAVERLERSLEEQGIVCQRLPVNRGVHTELIDPVGEQVRGILKAVTFAPPRIPIVSSASTGQVAEVTADGIWAAMRSPVEFARTIGKMSAAGDATFIDLGPSATLATFVKYILPPGSGSVQVPTVNRFGQDLKALREFQEQTAALRG</sequence>
<dbReference type="InterPro" id="IPR001227">
    <property type="entry name" value="Ac_transferase_dom_sf"/>
</dbReference>
<dbReference type="GO" id="GO:0004312">
    <property type="term" value="F:fatty acid synthase activity"/>
    <property type="evidence" value="ECO:0007669"/>
    <property type="project" value="TreeGrafter"/>
</dbReference>
<organism evidence="4 5">
    <name type="scientific">Streptomyces fungicidicus</name>
    <dbReference type="NCBI Taxonomy" id="68203"/>
    <lineage>
        <taxon>Bacteria</taxon>
        <taxon>Bacillati</taxon>
        <taxon>Actinomycetota</taxon>
        <taxon>Actinomycetes</taxon>
        <taxon>Kitasatosporales</taxon>
        <taxon>Streptomycetaceae</taxon>
        <taxon>Streptomyces</taxon>
    </lineage>
</organism>
<dbReference type="EMBL" id="CP023407">
    <property type="protein sequence ID" value="AYL34007.1"/>
    <property type="molecule type" value="Genomic_DNA"/>
</dbReference>
<dbReference type="InterPro" id="IPR014043">
    <property type="entry name" value="Acyl_transferase_dom"/>
</dbReference>
<evidence type="ECO:0000313" key="5">
    <source>
        <dbReference type="Proteomes" id="UP000282170"/>
    </source>
</evidence>